<keyword evidence="3" id="KW-1185">Reference proteome</keyword>
<reference evidence="3" key="1">
    <citation type="submission" date="2016-10" db="EMBL/GenBank/DDBJ databases">
        <authorList>
            <person name="Varghese N."/>
            <person name="Submissions S."/>
        </authorList>
    </citation>
    <scope>NUCLEOTIDE SEQUENCE [LARGE SCALE GENOMIC DNA]</scope>
    <source>
        <strain evidence="3">CGMCC 1.11014</strain>
    </source>
</reference>
<evidence type="ECO:0000313" key="2">
    <source>
        <dbReference type="EMBL" id="SFV01641.1"/>
    </source>
</evidence>
<gene>
    <name evidence="2" type="ORF">SAMN05216552_102058</name>
</gene>
<feature type="chain" id="PRO_5011653961" description="Phospholipase A(2)" evidence="1">
    <location>
        <begin position="26"/>
        <end position="324"/>
    </location>
</feature>
<name>A0A1I7KW05_9BURK</name>
<protein>
    <recommendedName>
        <fullName evidence="4">Phospholipase A(2)</fullName>
    </recommendedName>
</protein>
<dbReference type="InterPro" id="IPR036541">
    <property type="entry name" value="PLipase_A1_sf"/>
</dbReference>
<evidence type="ECO:0000313" key="3">
    <source>
        <dbReference type="Proteomes" id="UP000199391"/>
    </source>
</evidence>
<dbReference type="GO" id="GO:0016020">
    <property type="term" value="C:membrane"/>
    <property type="evidence" value="ECO:0007669"/>
    <property type="project" value="InterPro"/>
</dbReference>
<organism evidence="2 3">
    <name type="scientific">Pseudoduganella namucuonensis</name>
    <dbReference type="NCBI Taxonomy" id="1035707"/>
    <lineage>
        <taxon>Bacteria</taxon>
        <taxon>Pseudomonadati</taxon>
        <taxon>Pseudomonadota</taxon>
        <taxon>Betaproteobacteria</taxon>
        <taxon>Burkholderiales</taxon>
        <taxon>Oxalobacteraceae</taxon>
        <taxon>Telluria group</taxon>
        <taxon>Pseudoduganella</taxon>
    </lineage>
</organism>
<evidence type="ECO:0008006" key="4">
    <source>
        <dbReference type="Google" id="ProtNLM"/>
    </source>
</evidence>
<dbReference type="GO" id="GO:0004620">
    <property type="term" value="F:phospholipase activity"/>
    <property type="evidence" value="ECO:0007669"/>
    <property type="project" value="InterPro"/>
</dbReference>
<dbReference type="Gene3D" id="2.40.230.10">
    <property type="entry name" value="Phospholipase A1"/>
    <property type="match status" value="1"/>
</dbReference>
<feature type="signal peptide" evidence="1">
    <location>
        <begin position="1"/>
        <end position="25"/>
    </location>
</feature>
<dbReference type="AlphaFoldDB" id="A0A1I7KW05"/>
<dbReference type="GO" id="GO:0006629">
    <property type="term" value="P:lipid metabolic process"/>
    <property type="evidence" value="ECO:0007669"/>
    <property type="project" value="InterPro"/>
</dbReference>
<dbReference type="EMBL" id="FPBO01000020">
    <property type="protein sequence ID" value="SFV01641.1"/>
    <property type="molecule type" value="Genomic_DNA"/>
</dbReference>
<accession>A0A1I7KW05</accession>
<sequence>MMHVHRHMTTLAWAASLALSPAVFAQELANGGDSRYLSRLVPFESSHAIVQRAQNDETALNARYSFRYSIISDESHHMPCRAATPDATDERDCSEWFLAYNGEFDFYAGTRPSGPVINRTSNPSGHFRWRDKEGSYVDVGIQHRSNGQVQDPSDPLVQERAAHAYAIGDHAYFDGMSRSSNYVSLEGGKRWRENYQLTASGKLYFAQDGDVSWGPLANSRSKLSDYDRLQFRARAKFWRADAGIEWTVGDKGLHTDSWNADISIVYGGLPFYLRYHHGPMRTLSNYTVPQSTIGFGLIFLPDPWARANRDTDTKARKQDSKNVQ</sequence>
<proteinExistence type="predicted"/>
<evidence type="ECO:0000256" key="1">
    <source>
        <dbReference type="SAM" id="SignalP"/>
    </source>
</evidence>
<keyword evidence="1" id="KW-0732">Signal</keyword>
<dbReference type="Proteomes" id="UP000199391">
    <property type="component" value="Unassembled WGS sequence"/>
</dbReference>